<dbReference type="AlphaFoldDB" id="A0A8J2FS43"/>
<sequence length="117" mass="13093">MGAYPNEGTCVGQAAGCWLVRRVRGSGRRGVCLCLQKSYRGGGVIVHAEAVPFDRVVLYAWVAVASIKKRMERGNWLGFSQWVLRETVADHQGRRGGRLGETRASERVRVRQISHRK</sequence>
<evidence type="ECO:0000313" key="2">
    <source>
        <dbReference type="Proteomes" id="UP000663859"/>
    </source>
</evidence>
<proteinExistence type="predicted"/>
<gene>
    <name evidence="1" type="ORF">MPNT_140035</name>
</gene>
<dbReference type="Proteomes" id="UP000663859">
    <property type="component" value="Unassembled WGS sequence"/>
</dbReference>
<comment type="caution">
    <text evidence="1">The sequence shown here is derived from an EMBL/GenBank/DDBJ whole genome shotgun (WGS) entry which is preliminary data.</text>
</comment>
<dbReference type="EMBL" id="CAJNOB010000006">
    <property type="protein sequence ID" value="CAF0693537.1"/>
    <property type="molecule type" value="Genomic_DNA"/>
</dbReference>
<keyword evidence="2" id="KW-1185">Reference proteome</keyword>
<organism evidence="1 2">
    <name type="scientific">Candidatus Methylacidithermus pantelleriae</name>
    <dbReference type="NCBI Taxonomy" id="2744239"/>
    <lineage>
        <taxon>Bacteria</taxon>
        <taxon>Pseudomonadati</taxon>
        <taxon>Verrucomicrobiota</taxon>
        <taxon>Methylacidiphilae</taxon>
        <taxon>Methylacidiphilales</taxon>
        <taxon>Methylacidiphilaceae</taxon>
        <taxon>Candidatus Methylacidithermus</taxon>
    </lineage>
</organism>
<protein>
    <submittedName>
        <fullName evidence="1">Uncharacterized protein</fullName>
    </submittedName>
</protein>
<evidence type="ECO:0000313" key="1">
    <source>
        <dbReference type="EMBL" id="CAF0693537.1"/>
    </source>
</evidence>
<accession>A0A8J2FS43</accession>
<name>A0A8J2FS43_9BACT</name>
<reference evidence="1" key="1">
    <citation type="submission" date="2021-02" db="EMBL/GenBank/DDBJ databases">
        <authorList>
            <person name="Cremers G."/>
            <person name="Picone N."/>
        </authorList>
    </citation>
    <scope>NUCLEOTIDE SEQUENCE</scope>
    <source>
        <strain evidence="1">PQ17</strain>
    </source>
</reference>